<dbReference type="NCBIfam" id="NF041748">
    <property type="entry name" value="Drt3b"/>
    <property type="match status" value="1"/>
</dbReference>
<reference evidence="3" key="1">
    <citation type="journal article" date="2013" name="Stand. Genomic Sci.">
        <title>Complete genome sequence of the halophilic bacterium Spirochaeta africana type strain (Z-7692(T)) from the alkaline Lake Magadi in the East African Rift.</title>
        <authorList>
            <person name="Liolos K."/>
            <person name="Abt B."/>
            <person name="Scheuner C."/>
            <person name="Teshima H."/>
            <person name="Held B."/>
            <person name="Lapidus A."/>
            <person name="Nolan M."/>
            <person name="Lucas S."/>
            <person name="Deshpande S."/>
            <person name="Cheng J.F."/>
            <person name="Tapia R."/>
            <person name="Goodwin L.A."/>
            <person name="Pitluck S."/>
            <person name="Pagani I."/>
            <person name="Ivanova N."/>
            <person name="Mavromatis K."/>
            <person name="Mikhailova N."/>
            <person name="Huntemann M."/>
            <person name="Pati A."/>
            <person name="Chen A."/>
            <person name="Palaniappan K."/>
            <person name="Land M."/>
            <person name="Rohde M."/>
            <person name="Tindall B.J."/>
            <person name="Detter J.C."/>
            <person name="Goker M."/>
            <person name="Bristow J."/>
            <person name="Eisen J.A."/>
            <person name="Markowitz V."/>
            <person name="Hugenholtz P."/>
            <person name="Woyke T."/>
            <person name="Klenk H.P."/>
            <person name="Kyrpides N.C."/>
        </authorList>
    </citation>
    <scope>NUCLEOTIDE SEQUENCE</scope>
    <source>
        <strain evidence="3">ATCC 700263 / DSM 8902 / Z-7692</strain>
    </source>
</reference>
<sequence length="708" mass="83412">MSIKQVRFPYKKERCLLSDVLPFEIPISFSNRHFYSFVLRHRISFEDNAIVWLKVDKALDKIVMLLFAMPDNANRITTVQRYVGEKLTDFVRYQIDDKGISKSNRQPKPERFMIPFCYKVRHKETEFRELCIPHPKSQLLVVDFYDRCKETILYYTSLSSFTIRAPSRISRVRYHQDKLHFERLSTESEIVEQSDQEYESLKSFFVYKDYSNIYKFYESYRYHRAEKKYNKLLKLDISKCFDSIYSHSIGWAVIGKDAQKASLDLNGGTFPDRFDKLMHHMNNGETHGIIIGPEFSRIFAEVILQAIDRDVSHKLAAKNEALLHGRDYEIFRYVDDYFIFVNDESDATQIVDDLQHTLKKYKLYLNTAKAITYEKPIITEITMAKQQIARLLEERIKFSLEDVEVDSGEVQTKGSVHVNANALITSFKTIIKTCGVEYKDMLNYSLAIVERRCEKIFTNYLKVSPELRSQTKLINAIKGIIEFLFFIYSVSPRVNTTIRLCRILRVVILFLKTGHVEQEQVQSVHKQIFDNVCFVLKKNETSEQTQVETLYLLIALSELGRDYWLEESVLSTYLGIKAIDTGINSEPIKSLNYFSISVSLFYMKNKVRYNTLRNRIIDTALERIRMRSETCHKNAEMIFLLFDLISCPYVPYDRKRKVLELFKVTDPSLVDEIITFTDSNNRSQQWFTNWYDFDFGKELDAKRSQEVY</sequence>
<evidence type="ECO:0000313" key="3">
    <source>
        <dbReference type="Proteomes" id="UP000007383"/>
    </source>
</evidence>
<dbReference type="HOGENOM" id="CLU_020406_1_0_12"/>
<organism evidence="2 3">
    <name type="scientific">Spirochaeta africana (strain ATCC 700263 / DSM 8902 / Z-7692)</name>
    <dbReference type="NCBI Taxonomy" id="889378"/>
    <lineage>
        <taxon>Bacteria</taxon>
        <taxon>Pseudomonadati</taxon>
        <taxon>Spirochaetota</taxon>
        <taxon>Spirochaetia</taxon>
        <taxon>Spirochaetales</taxon>
        <taxon>Spirochaetaceae</taxon>
        <taxon>Spirochaeta</taxon>
    </lineage>
</organism>
<evidence type="ECO:0000259" key="1">
    <source>
        <dbReference type="PROSITE" id="PS50878"/>
    </source>
</evidence>
<dbReference type="CDD" id="cd01646">
    <property type="entry name" value="RT_Bac_retron_I"/>
    <property type="match status" value="1"/>
</dbReference>
<keyword evidence="2" id="KW-0695">RNA-directed DNA polymerase</keyword>
<dbReference type="InterPro" id="IPR000477">
    <property type="entry name" value="RT_dom"/>
</dbReference>
<keyword evidence="3" id="KW-1185">Reference proteome</keyword>
<dbReference type="KEGG" id="sfc:Spiaf_1016"/>
<accession>H9UHW0</accession>
<dbReference type="STRING" id="889378.Spiaf_1016"/>
<dbReference type="OrthoDB" id="9788687at2"/>
<evidence type="ECO:0000313" key="2">
    <source>
        <dbReference type="EMBL" id="AFG37103.1"/>
    </source>
</evidence>
<dbReference type="RefSeq" id="WP_014455096.1">
    <property type="nucleotide sequence ID" value="NC_017098.1"/>
</dbReference>
<keyword evidence="2" id="KW-0808">Transferase</keyword>
<protein>
    <submittedName>
        <fullName evidence="2">Reverse transcriptase (RNA-dependent DNA polymerase)</fullName>
    </submittedName>
</protein>
<dbReference type="Pfam" id="PF00078">
    <property type="entry name" value="RVT_1"/>
    <property type="match status" value="1"/>
</dbReference>
<dbReference type="AlphaFoldDB" id="H9UHW0"/>
<dbReference type="PATRIC" id="fig|889378.3.peg.1019"/>
<dbReference type="Proteomes" id="UP000007383">
    <property type="component" value="Chromosome"/>
</dbReference>
<dbReference type="GO" id="GO:0003964">
    <property type="term" value="F:RNA-directed DNA polymerase activity"/>
    <property type="evidence" value="ECO:0007669"/>
    <property type="project" value="UniProtKB-KW"/>
</dbReference>
<dbReference type="PROSITE" id="PS50878">
    <property type="entry name" value="RT_POL"/>
    <property type="match status" value="1"/>
</dbReference>
<proteinExistence type="predicted"/>
<keyword evidence="2" id="KW-0548">Nucleotidyltransferase</keyword>
<dbReference type="EMBL" id="CP003282">
    <property type="protein sequence ID" value="AFG37103.1"/>
    <property type="molecule type" value="Genomic_DNA"/>
</dbReference>
<name>H9UHW0_SPIAZ</name>
<feature type="domain" description="Reverse transcriptase" evidence="1">
    <location>
        <begin position="101"/>
        <end position="383"/>
    </location>
</feature>
<gene>
    <name evidence="2" type="ordered locus">Spiaf_1016</name>
</gene>
<dbReference type="eggNOG" id="COG3344">
    <property type="taxonomic scope" value="Bacteria"/>
</dbReference>